<name>A0A8J5KBX7_ZINOF</name>
<keyword evidence="6" id="KW-0539">Nucleus</keyword>
<evidence type="ECO:0000256" key="1">
    <source>
        <dbReference type="ARBA" id="ARBA00004123"/>
    </source>
</evidence>
<keyword evidence="10" id="KW-1185">Reference proteome</keyword>
<dbReference type="Pfam" id="PF22754">
    <property type="entry name" value="bHLH-TF_ACT-like_plant"/>
    <property type="match status" value="1"/>
</dbReference>
<protein>
    <recommendedName>
        <fullName evidence="8">BHLH domain-containing protein</fullName>
    </recommendedName>
</protein>
<dbReference type="PROSITE" id="PS50888">
    <property type="entry name" value="BHLH"/>
    <property type="match status" value="1"/>
</dbReference>
<dbReference type="GO" id="GO:0045893">
    <property type="term" value="P:positive regulation of DNA-templated transcription"/>
    <property type="evidence" value="ECO:0007669"/>
    <property type="project" value="TreeGrafter"/>
</dbReference>
<comment type="subcellular location">
    <subcellularLocation>
        <location evidence="1">Nucleus</location>
    </subcellularLocation>
</comment>
<feature type="compositionally biased region" description="Basic and acidic residues" evidence="7">
    <location>
        <begin position="131"/>
        <end position="140"/>
    </location>
</feature>
<gene>
    <name evidence="9" type="ORF">ZIOFF_060143</name>
</gene>
<comment type="similarity">
    <text evidence="2">Belongs to the bHLH protein family.</text>
</comment>
<dbReference type="Proteomes" id="UP000734854">
    <property type="component" value="Unassembled WGS sequence"/>
</dbReference>
<reference evidence="9 10" key="1">
    <citation type="submission" date="2020-08" db="EMBL/GenBank/DDBJ databases">
        <title>Plant Genome Project.</title>
        <authorList>
            <person name="Zhang R.-G."/>
        </authorList>
    </citation>
    <scope>NUCLEOTIDE SEQUENCE [LARGE SCALE GENOMIC DNA]</scope>
    <source>
        <tissue evidence="9">Rhizome</tissue>
    </source>
</reference>
<dbReference type="GO" id="GO:0003700">
    <property type="term" value="F:DNA-binding transcription factor activity"/>
    <property type="evidence" value="ECO:0007669"/>
    <property type="project" value="InterPro"/>
</dbReference>
<dbReference type="InterPro" id="IPR011598">
    <property type="entry name" value="bHLH_dom"/>
</dbReference>
<dbReference type="GO" id="GO:0010052">
    <property type="term" value="P:guard cell differentiation"/>
    <property type="evidence" value="ECO:0007669"/>
    <property type="project" value="InterPro"/>
</dbReference>
<evidence type="ECO:0000259" key="8">
    <source>
        <dbReference type="PROSITE" id="PS50888"/>
    </source>
</evidence>
<organism evidence="9 10">
    <name type="scientific">Zingiber officinale</name>
    <name type="common">Ginger</name>
    <name type="synonym">Amomum zingiber</name>
    <dbReference type="NCBI Taxonomy" id="94328"/>
    <lineage>
        <taxon>Eukaryota</taxon>
        <taxon>Viridiplantae</taxon>
        <taxon>Streptophyta</taxon>
        <taxon>Embryophyta</taxon>
        <taxon>Tracheophyta</taxon>
        <taxon>Spermatophyta</taxon>
        <taxon>Magnoliopsida</taxon>
        <taxon>Liliopsida</taxon>
        <taxon>Zingiberales</taxon>
        <taxon>Zingiberaceae</taxon>
        <taxon>Zingiber</taxon>
    </lineage>
</organism>
<feature type="domain" description="BHLH" evidence="8">
    <location>
        <begin position="158"/>
        <end position="233"/>
    </location>
</feature>
<keyword evidence="3" id="KW-0805">Transcription regulation</keyword>
<dbReference type="AlphaFoldDB" id="A0A8J5KBX7"/>
<dbReference type="InterPro" id="IPR054502">
    <property type="entry name" value="bHLH-TF_ACT-like_plant"/>
</dbReference>
<proteinExistence type="inferred from homology"/>
<dbReference type="PANTHER" id="PTHR46684">
    <property type="entry name" value="TRANSCRIPTION FACTOR FAMA"/>
    <property type="match status" value="1"/>
</dbReference>
<evidence type="ECO:0000313" key="9">
    <source>
        <dbReference type="EMBL" id="KAG6483495.1"/>
    </source>
</evidence>
<dbReference type="SUPFAM" id="SSF47459">
    <property type="entry name" value="HLH, helix-loop-helix DNA-binding domain"/>
    <property type="match status" value="1"/>
</dbReference>
<dbReference type="PANTHER" id="PTHR46684:SF16">
    <property type="entry name" value="TRANSCRIPTION FACTOR BHLH67-LIKE ISOFORM X2"/>
    <property type="match status" value="1"/>
</dbReference>
<dbReference type="GO" id="GO:0046983">
    <property type="term" value="F:protein dimerization activity"/>
    <property type="evidence" value="ECO:0007669"/>
    <property type="project" value="InterPro"/>
</dbReference>
<dbReference type="Gene3D" id="4.10.280.10">
    <property type="entry name" value="Helix-loop-helix DNA-binding domain"/>
    <property type="match status" value="1"/>
</dbReference>
<evidence type="ECO:0000256" key="5">
    <source>
        <dbReference type="ARBA" id="ARBA00023163"/>
    </source>
</evidence>
<feature type="compositionally biased region" description="Polar residues" evidence="7">
    <location>
        <begin position="114"/>
        <end position="124"/>
    </location>
</feature>
<dbReference type="InterPro" id="IPR036638">
    <property type="entry name" value="HLH_DNA-bd_sf"/>
</dbReference>
<evidence type="ECO:0000256" key="2">
    <source>
        <dbReference type="ARBA" id="ARBA00005510"/>
    </source>
</evidence>
<sequence>MPSLKLMIEHMTEGESSVSAIIKMSEIVAYSLDYTQNHALHFALPSKAMALEAVVFPQDLFGCTMRELFDTGGEFWGYGEEEDDNDLEGDASGHAAGEVVRGQNGALGTSCSTTVQNVDNSSSPEAADEAFDVRSRPAESRRKRQRWRSQKNQEEVEIQRMTHIAVERNRRKQMNEYLAVLRSLMPDSYVQKVCFHLFSFCLISLQMQIKDFTSHVSDQASIIGGAINFVKELEKLVQTLEARKRIKQRADPAPFAELFTFSRYSSSSSQRAKLAADEITSETKKAENMAPATDIEVSMVDSHCNLKVLSPRRPKLLLKLVVGLQNLHLSTLHLNVTTIDDIVFYSFSLKVEEECQLASVDKIATAVHQLIGKIQEEAAFDCTMVLTRMDRVASGVLELLICISLVHISGRGSLSGLQIQGFKGEKLCDRPLSVVWQRAGSLANRIPHYCSRNGRGDE</sequence>
<evidence type="ECO:0000256" key="3">
    <source>
        <dbReference type="ARBA" id="ARBA00023015"/>
    </source>
</evidence>
<dbReference type="GO" id="GO:0003677">
    <property type="term" value="F:DNA binding"/>
    <property type="evidence" value="ECO:0007669"/>
    <property type="project" value="UniProtKB-KW"/>
</dbReference>
<dbReference type="GO" id="GO:0005634">
    <property type="term" value="C:nucleus"/>
    <property type="evidence" value="ECO:0007669"/>
    <property type="project" value="UniProtKB-SubCell"/>
</dbReference>
<dbReference type="SMART" id="SM00353">
    <property type="entry name" value="HLH"/>
    <property type="match status" value="1"/>
</dbReference>
<evidence type="ECO:0000313" key="10">
    <source>
        <dbReference type="Proteomes" id="UP000734854"/>
    </source>
</evidence>
<keyword evidence="5" id="KW-0804">Transcription</keyword>
<evidence type="ECO:0000256" key="7">
    <source>
        <dbReference type="SAM" id="MobiDB-lite"/>
    </source>
</evidence>
<dbReference type="Pfam" id="PF00010">
    <property type="entry name" value="HLH"/>
    <property type="match status" value="1"/>
</dbReference>
<comment type="caution">
    <text evidence="9">The sequence shown here is derived from an EMBL/GenBank/DDBJ whole genome shotgun (WGS) entry which is preliminary data.</text>
</comment>
<dbReference type="EMBL" id="JACMSC010000016">
    <property type="protein sequence ID" value="KAG6483495.1"/>
    <property type="molecule type" value="Genomic_DNA"/>
</dbReference>
<dbReference type="InterPro" id="IPR044283">
    <property type="entry name" value="FAMA/SPEECHLESS/MUTE-like"/>
</dbReference>
<evidence type="ECO:0000256" key="4">
    <source>
        <dbReference type="ARBA" id="ARBA00023125"/>
    </source>
</evidence>
<accession>A0A8J5KBX7</accession>
<feature type="region of interest" description="Disordered" evidence="7">
    <location>
        <begin position="114"/>
        <end position="154"/>
    </location>
</feature>
<evidence type="ECO:0000256" key="6">
    <source>
        <dbReference type="ARBA" id="ARBA00023242"/>
    </source>
</evidence>
<keyword evidence="4" id="KW-0238">DNA-binding</keyword>